<evidence type="ECO:0000256" key="8">
    <source>
        <dbReference type="ARBA" id="ARBA00023008"/>
    </source>
</evidence>
<evidence type="ECO:0000256" key="14">
    <source>
        <dbReference type="ARBA" id="ARBA00045077"/>
    </source>
</evidence>
<dbReference type="SUPFAM" id="SSF57180">
    <property type="entry name" value="Cellulose-binding domain"/>
    <property type="match status" value="1"/>
</dbReference>
<dbReference type="GO" id="GO:0004497">
    <property type="term" value="F:monooxygenase activity"/>
    <property type="evidence" value="ECO:0007669"/>
    <property type="project" value="UniProtKB-KW"/>
</dbReference>
<keyword evidence="6" id="KW-0136">Cellulose degradation</keyword>
<gene>
    <name evidence="18" type="ORF">PPNO1_LOCUS2125</name>
</gene>
<accession>A0A9P1GYR3</accession>
<evidence type="ECO:0000256" key="4">
    <source>
        <dbReference type="ARBA" id="ARBA00022723"/>
    </source>
</evidence>
<evidence type="ECO:0000256" key="3">
    <source>
        <dbReference type="ARBA" id="ARBA00022525"/>
    </source>
</evidence>
<keyword evidence="8" id="KW-0186">Copper</keyword>
<dbReference type="InterPro" id="IPR049892">
    <property type="entry name" value="AA9"/>
</dbReference>
<evidence type="ECO:0000256" key="2">
    <source>
        <dbReference type="ARBA" id="ARBA00004613"/>
    </source>
</evidence>
<sequence>MRCIVMDGTLNLIMGHHLASRRSSRSYVPSQAYPRQEKGKEERKTPSLVGRERAVKAAARSCLAHHEGRHHPQLRGAVLGARHLPKVSVNGVDQGLLYGVRAPSSNNPIENVNDAEFACNKGIQHKDNNVITVPAGAKVGARYQHVIGGPQGAFDADNPIASSHKGPIMVYLAKVSNAATTGTTGLKWFKIAEEGITGTTWALLALHSATGVGGAQFYMECAQIRVTGSGTNDGSGSTVSFPGAYSSSDPGILTSGGGNTGGAALYAQCGGMGWSGPTTCAQGKCTKSNDWYSQCLP</sequence>
<comment type="catalytic activity">
    <reaction evidence="14">
        <text>[(1-&gt;4)-beta-D-glucosyl]n+m + reduced acceptor + O2 = 4-dehydro-beta-D-glucosyl-[(1-&gt;4)-beta-D-glucosyl]n-1 + [(1-&gt;4)-beta-D-glucosyl]m + acceptor + H2O.</text>
        <dbReference type="EC" id="1.14.99.56"/>
    </reaction>
</comment>
<proteinExistence type="inferred from homology"/>
<dbReference type="SMART" id="SM00236">
    <property type="entry name" value="fCBD"/>
    <property type="match status" value="1"/>
</dbReference>
<feature type="region of interest" description="Disordered" evidence="16">
    <location>
        <begin position="21"/>
        <end position="51"/>
    </location>
</feature>
<keyword evidence="5" id="KW-0732">Signal</keyword>
<evidence type="ECO:0000256" key="5">
    <source>
        <dbReference type="ARBA" id="ARBA00022729"/>
    </source>
</evidence>
<dbReference type="GO" id="GO:0046872">
    <property type="term" value="F:metal ion binding"/>
    <property type="evidence" value="ECO:0007669"/>
    <property type="project" value="UniProtKB-KW"/>
</dbReference>
<dbReference type="InterPro" id="IPR005103">
    <property type="entry name" value="AA9_LPMO"/>
</dbReference>
<evidence type="ECO:0000256" key="15">
    <source>
        <dbReference type="ARBA" id="ARBA00047174"/>
    </source>
</evidence>
<evidence type="ECO:0000256" key="13">
    <source>
        <dbReference type="ARBA" id="ARBA00044502"/>
    </source>
</evidence>
<dbReference type="Proteomes" id="UP000838763">
    <property type="component" value="Unassembled WGS sequence"/>
</dbReference>
<protein>
    <recommendedName>
        <fullName evidence="15">lytic cellulose monooxygenase (C4-dehydrogenating)</fullName>
        <ecNumber evidence="15">1.14.99.56</ecNumber>
    </recommendedName>
</protein>
<keyword evidence="11" id="KW-0119">Carbohydrate metabolism</keyword>
<dbReference type="CDD" id="cd21175">
    <property type="entry name" value="LPMO_AA9"/>
    <property type="match status" value="1"/>
</dbReference>
<comment type="caution">
    <text evidence="18">The sequence shown here is derived from an EMBL/GenBank/DDBJ whole genome shotgun (WGS) entry which is preliminary data.</text>
</comment>
<comment type="subcellular location">
    <subcellularLocation>
        <location evidence="2">Secreted</location>
    </subcellularLocation>
</comment>
<feature type="compositionally biased region" description="Basic and acidic residues" evidence="16">
    <location>
        <begin position="35"/>
        <end position="51"/>
    </location>
</feature>
<evidence type="ECO:0000256" key="11">
    <source>
        <dbReference type="ARBA" id="ARBA00023277"/>
    </source>
</evidence>
<name>A0A9P1GYR3_9PEZI</name>
<comment type="cofactor">
    <cofactor evidence="1">
        <name>Cu(2+)</name>
        <dbReference type="ChEBI" id="CHEBI:29036"/>
    </cofactor>
</comment>
<dbReference type="GO" id="GO:0030248">
    <property type="term" value="F:cellulose binding"/>
    <property type="evidence" value="ECO:0007669"/>
    <property type="project" value="InterPro"/>
</dbReference>
<dbReference type="PROSITE" id="PS00562">
    <property type="entry name" value="CBM1_1"/>
    <property type="match status" value="1"/>
</dbReference>
<organism evidence="18 19">
    <name type="scientific">Parascedosporium putredinis</name>
    <dbReference type="NCBI Taxonomy" id="1442378"/>
    <lineage>
        <taxon>Eukaryota</taxon>
        <taxon>Fungi</taxon>
        <taxon>Dikarya</taxon>
        <taxon>Ascomycota</taxon>
        <taxon>Pezizomycotina</taxon>
        <taxon>Sordariomycetes</taxon>
        <taxon>Hypocreomycetidae</taxon>
        <taxon>Microascales</taxon>
        <taxon>Microascaceae</taxon>
        <taxon>Parascedosporium</taxon>
    </lineage>
</organism>
<dbReference type="AlphaFoldDB" id="A0A9P1GYR3"/>
<evidence type="ECO:0000256" key="16">
    <source>
        <dbReference type="SAM" id="MobiDB-lite"/>
    </source>
</evidence>
<dbReference type="OrthoDB" id="2525337at2759"/>
<evidence type="ECO:0000256" key="9">
    <source>
        <dbReference type="ARBA" id="ARBA00023033"/>
    </source>
</evidence>
<dbReference type="InterPro" id="IPR035971">
    <property type="entry name" value="CBD_sf"/>
</dbReference>
<dbReference type="EMBL" id="CALLCH030000004">
    <property type="protein sequence ID" value="CAI4212358.1"/>
    <property type="molecule type" value="Genomic_DNA"/>
</dbReference>
<keyword evidence="12" id="KW-0624">Polysaccharide degradation</keyword>
<dbReference type="GO" id="GO:0005576">
    <property type="term" value="C:extracellular region"/>
    <property type="evidence" value="ECO:0007669"/>
    <property type="project" value="UniProtKB-SubCell"/>
</dbReference>
<dbReference type="InterPro" id="IPR000254">
    <property type="entry name" value="CBD"/>
</dbReference>
<comment type="similarity">
    <text evidence="13">Belongs to the polysaccharide monooxygenase AA9 family.</text>
</comment>
<dbReference type="PANTHER" id="PTHR33353:SF13">
    <property type="entry name" value="ENDOGLUCANASE II"/>
    <property type="match status" value="1"/>
</dbReference>
<dbReference type="Pfam" id="PF00734">
    <property type="entry name" value="CBM_1"/>
    <property type="match status" value="1"/>
</dbReference>
<dbReference type="GO" id="GO:0030245">
    <property type="term" value="P:cellulose catabolic process"/>
    <property type="evidence" value="ECO:0007669"/>
    <property type="project" value="UniProtKB-KW"/>
</dbReference>
<evidence type="ECO:0000256" key="7">
    <source>
        <dbReference type="ARBA" id="ARBA00023002"/>
    </source>
</evidence>
<dbReference type="Gene3D" id="2.70.50.70">
    <property type="match status" value="2"/>
</dbReference>
<reference evidence="18" key="1">
    <citation type="submission" date="2022-11" db="EMBL/GenBank/DDBJ databases">
        <authorList>
            <person name="Scott C."/>
            <person name="Bruce N."/>
        </authorList>
    </citation>
    <scope>NUCLEOTIDE SEQUENCE</scope>
</reference>
<keyword evidence="3" id="KW-0964">Secreted</keyword>
<feature type="domain" description="CBM1" evidence="17">
    <location>
        <begin position="261"/>
        <end position="296"/>
    </location>
</feature>
<evidence type="ECO:0000313" key="18">
    <source>
        <dbReference type="EMBL" id="CAI4212358.1"/>
    </source>
</evidence>
<dbReference type="Pfam" id="PF03443">
    <property type="entry name" value="AA9"/>
    <property type="match status" value="2"/>
</dbReference>
<keyword evidence="7" id="KW-0560">Oxidoreductase</keyword>
<evidence type="ECO:0000256" key="1">
    <source>
        <dbReference type="ARBA" id="ARBA00001973"/>
    </source>
</evidence>
<evidence type="ECO:0000313" key="19">
    <source>
        <dbReference type="Proteomes" id="UP000838763"/>
    </source>
</evidence>
<evidence type="ECO:0000256" key="10">
    <source>
        <dbReference type="ARBA" id="ARBA00023157"/>
    </source>
</evidence>
<keyword evidence="9" id="KW-0503">Monooxygenase</keyword>
<keyword evidence="19" id="KW-1185">Reference proteome</keyword>
<dbReference type="PROSITE" id="PS51164">
    <property type="entry name" value="CBM1_2"/>
    <property type="match status" value="1"/>
</dbReference>
<evidence type="ECO:0000256" key="12">
    <source>
        <dbReference type="ARBA" id="ARBA00023326"/>
    </source>
</evidence>
<dbReference type="EC" id="1.14.99.56" evidence="15"/>
<dbReference type="PANTHER" id="PTHR33353">
    <property type="entry name" value="PUTATIVE (AFU_ORTHOLOGUE AFUA_1G12560)-RELATED"/>
    <property type="match status" value="1"/>
</dbReference>
<keyword evidence="10" id="KW-1015">Disulfide bond</keyword>
<evidence type="ECO:0000256" key="6">
    <source>
        <dbReference type="ARBA" id="ARBA00023001"/>
    </source>
</evidence>
<keyword evidence="4" id="KW-0479">Metal-binding</keyword>
<evidence type="ECO:0000259" key="17">
    <source>
        <dbReference type="PROSITE" id="PS51164"/>
    </source>
</evidence>